<evidence type="ECO:0000313" key="1">
    <source>
        <dbReference type="EMBL" id="GGP08700.1"/>
    </source>
</evidence>
<dbReference type="Proteomes" id="UP000660745">
    <property type="component" value="Unassembled WGS sequence"/>
</dbReference>
<dbReference type="AlphaFoldDB" id="A0A918A8C9"/>
<reference evidence="1" key="1">
    <citation type="journal article" date="2014" name="Int. J. Syst. Evol. Microbiol.">
        <title>Complete genome sequence of Corynebacterium casei LMG S-19264T (=DSM 44701T), isolated from a smear-ripened cheese.</title>
        <authorList>
            <consortium name="US DOE Joint Genome Institute (JGI-PGF)"/>
            <person name="Walter F."/>
            <person name="Albersmeier A."/>
            <person name="Kalinowski J."/>
            <person name="Ruckert C."/>
        </authorList>
    </citation>
    <scope>NUCLEOTIDE SEQUENCE</scope>
    <source>
        <strain evidence="1">CGMCC 4.7430</strain>
    </source>
</reference>
<comment type="caution">
    <text evidence="1">The sequence shown here is derived from an EMBL/GenBank/DDBJ whole genome shotgun (WGS) entry which is preliminary data.</text>
</comment>
<protein>
    <submittedName>
        <fullName evidence="1">Uncharacterized protein</fullName>
    </submittedName>
</protein>
<dbReference type="EMBL" id="BMNK01000006">
    <property type="protein sequence ID" value="GGP08700.1"/>
    <property type="molecule type" value="Genomic_DNA"/>
</dbReference>
<dbReference type="RefSeq" id="WP_189140282.1">
    <property type="nucleotide sequence ID" value="NZ_BMNK01000006.1"/>
</dbReference>
<accession>A0A918A8C9</accession>
<gene>
    <name evidence="1" type="ORF">GCM10012278_41470</name>
</gene>
<organism evidence="1 2">
    <name type="scientific">Nonomuraea glycinis</name>
    <dbReference type="NCBI Taxonomy" id="2047744"/>
    <lineage>
        <taxon>Bacteria</taxon>
        <taxon>Bacillati</taxon>
        <taxon>Actinomycetota</taxon>
        <taxon>Actinomycetes</taxon>
        <taxon>Streptosporangiales</taxon>
        <taxon>Streptosporangiaceae</taxon>
        <taxon>Nonomuraea</taxon>
    </lineage>
</organism>
<reference evidence="1" key="2">
    <citation type="submission" date="2020-09" db="EMBL/GenBank/DDBJ databases">
        <authorList>
            <person name="Sun Q."/>
            <person name="Zhou Y."/>
        </authorList>
    </citation>
    <scope>NUCLEOTIDE SEQUENCE</scope>
    <source>
        <strain evidence="1">CGMCC 4.7430</strain>
    </source>
</reference>
<keyword evidence="2" id="KW-1185">Reference proteome</keyword>
<sequence length="68" mass="7575">MTVLMLPGGALRVPTTAVLDDGTRVHGTRDVSPDTPDYDRWLPFADPEEPAWHTDLDDEAILSRWQSA</sequence>
<proteinExistence type="predicted"/>
<name>A0A918A8C9_9ACTN</name>
<evidence type="ECO:0000313" key="2">
    <source>
        <dbReference type="Proteomes" id="UP000660745"/>
    </source>
</evidence>